<evidence type="ECO:0000256" key="1">
    <source>
        <dbReference type="SAM" id="MobiDB-lite"/>
    </source>
</evidence>
<feature type="region of interest" description="Disordered" evidence="1">
    <location>
        <begin position="47"/>
        <end position="78"/>
    </location>
</feature>
<feature type="compositionally biased region" description="Polar residues" evidence="1">
    <location>
        <begin position="57"/>
        <end position="70"/>
    </location>
</feature>
<dbReference type="EMBL" id="CAJNJQ010003936">
    <property type="protein sequence ID" value="CAE7206717.1"/>
    <property type="molecule type" value="Genomic_DNA"/>
</dbReference>
<dbReference type="Proteomes" id="UP000663827">
    <property type="component" value="Unassembled WGS sequence"/>
</dbReference>
<name>A0A8H3E6Y7_9AGAM</name>
<protein>
    <submittedName>
        <fullName evidence="2">Uncharacterized protein</fullName>
    </submittedName>
</protein>
<organism evidence="2 3">
    <name type="scientific">Rhizoctonia solani</name>
    <dbReference type="NCBI Taxonomy" id="456999"/>
    <lineage>
        <taxon>Eukaryota</taxon>
        <taxon>Fungi</taxon>
        <taxon>Dikarya</taxon>
        <taxon>Basidiomycota</taxon>
        <taxon>Agaricomycotina</taxon>
        <taxon>Agaricomycetes</taxon>
        <taxon>Cantharellales</taxon>
        <taxon>Ceratobasidiaceae</taxon>
        <taxon>Rhizoctonia</taxon>
    </lineage>
</organism>
<comment type="caution">
    <text evidence="2">The sequence shown here is derived from an EMBL/GenBank/DDBJ whole genome shotgun (WGS) entry which is preliminary data.</text>
</comment>
<evidence type="ECO:0000313" key="2">
    <source>
        <dbReference type="EMBL" id="CAE7206717.1"/>
    </source>
</evidence>
<dbReference type="AlphaFoldDB" id="A0A8H3E6Y7"/>
<accession>A0A8H3E6Y7</accession>
<reference evidence="2" key="1">
    <citation type="submission" date="2021-01" db="EMBL/GenBank/DDBJ databases">
        <authorList>
            <person name="Kaushik A."/>
        </authorList>
    </citation>
    <scope>NUCLEOTIDE SEQUENCE</scope>
    <source>
        <strain evidence="2">AG5</strain>
    </source>
</reference>
<evidence type="ECO:0000313" key="3">
    <source>
        <dbReference type="Proteomes" id="UP000663827"/>
    </source>
</evidence>
<gene>
    <name evidence="2" type="ORF">RDB_LOCUS145014</name>
</gene>
<sequence length="236" mass="25815">MMRCDHCKLALTLSITTHCITFNAVSTLLAVSSATDTVHIFKLKGGNGEGEKKLASRPSSPGGSADSQETGKGGAGMEGGYEAYMDGKKKNGVGFVDCSIPDVYSHSIGPRSDVNRWVSRAELRERWAAIYRQSIRNLGTLTRLCLAQASDVGYEVYRGAEQQYGKHDGRLSSEGFSYSYTIDLDNGGECLPKSKYSFLGSAEDSKTLTTRHPLNLTHTRQITAQSFAYDMLECLW</sequence>
<proteinExistence type="predicted"/>